<name>A0ABW5JS68_9FLAO</name>
<sequence length="268" mass="31097">MAIRLYRWKGKRQDNLENYGDLLSLYLAKKLSNKKIIPIKHPSKGFQKYFFKNYLSIGSIISSATEKSLVWGSGIIKADENIRKANFLAVRGPRTRKRILELGYDCPETYGDPAILLPNFYNPTVQKKYKIGIIPHYVDFKEVAAVFKESKITKVINLMTNSIEHTTQEILKCEHIISSSLHGVIIAQAYRIPSLWVKFSNKLFGDNIKFYDYYESMGINFTKEFFIVPKDLSIKKIEELLETNKEVLLQDEKILELRKNELLKSCPF</sequence>
<comment type="caution">
    <text evidence="2">The sequence shown here is derived from an EMBL/GenBank/DDBJ whole genome shotgun (WGS) entry which is preliminary data.</text>
</comment>
<reference evidence="3" key="1">
    <citation type="journal article" date="2019" name="Int. J. Syst. Evol. Microbiol.">
        <title>The Global Catalogue of Microorganisms (GCM) 10K type strain sequencing project: providing services to taxonomists for standard genome sequencing and annotation.</title>
        <authorList>
            <consortium name="The Broad Institute Genomics Platform"/>
            <consortium name="The Broad Institute Genome Sequencing Center for Infectious Disease"/>
            <person name="Wu L."/>
            <person name="Ma J."/>
        </authorList>
    </citation>
    <scope>NUCLEOTIDE SEQUENCE [LARGE SCALE GENOMIC DNA]</scope>
    <source>
        <strain evidence="3">KCTC 42903</strain>
    </source>
</reference>
<protein>
    <submittedName>
        <fullName evidence="2">Polysaccharide pyruvyl transferase family protein</fullName>
        <ecNumber evidence="2">2.4.-.-</ecNumber>
    </submittedName>
</protein>
<dbReference type="Pfam" id="PF04230">
    <property type="entry name" value="PS_pyruv_trans"/>
    <property type="match status" value="1"/>
</dbReference>
<dbReference type="RefSeq" id="WP_388016531.1">
    <property type="nucleotide sequence ID" value="NZ_JBHUDT010000002.1"/>
</dbReference>
<feature type="domain" description="Polysaccharide pyruvyl transferase" evidence="1">
    <location>
        <begin position="18"/>
        <end position="197"/>
    </location>
</feature>
<proteinExistence type="predicted"/>
<dbReference type="EC" id="2.4.-.-" evidence="2"/>
<dbReference type="EMBL" id="JBHULK010000002">
    <property type="protein sequence ID" value="MFD2534965.1"/>
    <property type="molecule type" value="Genomic_DNA"/>
</dbReference>
<dbReference type="Proteomes" id="UP001597441">
    <property type="component" value="Unassembled WGS sequence"/>
</dbReference>
<dbReference type="InterPro" id="IPR007345">
    <property type="entry name" value="Polysacch_pyruvyl_Trfase"/>
</dbReference>
<evidence type="ECO:0000313" key="2">
    <source>
        <dbReference type="EMBL" id="MFD2534965.1"/>
    </source>
</evidence>
<evidence type="ECO:0000259" key="1">
    <source>
        <dbReference type="Pfam" id="PF04230"/>
    </source>
</evidence>
<keyword evidence="2" id="KW-0808">Transferase</keyword>
<accession>A0ABW5JS68</accession>
<evidence type="ECO:0000313" key="3">
    <source>
        <dbReference type="Proteomes" id="UP001597441"/>
    </source>
</evidence>
<keyword evidence="2" id="KW-0328">Glycosyltransferase</keyword>
<gene>
    <name evidence="2" type="ORF">ACFSQS_07610</name>
</gene>
<dbReference type="GO" id="GO:0016757">
    <property type="term" value="F:glycosyltransferase activity"/>
    <property type="evidence" value="ECO:0007669"/>
    <property type="project" value="UniProtKB-KW"/>
</dbReference>
<keyword evidence="3" id="KW-1185">Reference proteome</keyword>
<organism evidence="2 3">
    <name type="scientific">Gelatiniphilus marinus</name>
    <dbReference type="NCBI Taxonomy" id="1759464"/>
    <lineage>
        <taxon>Bacteria</taxon>
        <taxon>Pseudomonadati</taxon>
        <taxon>Bacteroidota</taxon>
        <taxon>Flavobacteriia</taxon>
        <taxon>Flavobacteriales</taxon>
        <taxon>Flavobacteriaceae</taxon>
        <taxon>Gelatiniphilus</taxon>
    </lineage>
</organism>